<gene>
    <name evidence="1" type="ORF">LCGC14_2724300</name>
</gene>
<proteinExistence type="predicted"/>
<dbReference type="AlphaFoldDB" id="A0A0F8Z986"/>
<sequence>MSTDYFPDRPIAFNELSEVPDIQILETEESKARGAVVLFDGENHIWAFK</sequence>
<accession>A0A0F8Z986</accession>
<feature type="non-terminal residue" evidence="1">
    <location>
        <position position="49"/>
    </location>
</feature>
<name>A0A0F8Z986_9ZZZZ</name>
<reference evidence="1" key="1">
    <citation type="journal article" date="2015" name="Nature">
        <title>Complex archaea that bridge the gap between prokaryotes and eukaryotes.</title>
        <authorList>
            <person name="Spang A."/>
            <person name="Saw J.H."/>
            <person name="Jorgensen S.L."/>
            <person name="Zaremba-Niedzwiedzka K."/>
            <person name="Martijn J."/>
            <person name="Lind A.E."/>
            <person name="van Eijk R."/>
            <person name="Schleper C."/>
            <person name="Guy L."/>
            <person name="Ettema T.J."/>
        </authorList>
    </citation>
    <scope>NUCLEOTIDE SEQUENCE</scope>
</reference>
<comment type="caution">
    <text evidence="1">The sequence shown here is derived from an EMBL/GenBank/DDBJ whole genome shotgun (WGS) entry which is preliminary data.</text>
</comment>
<dbReference type="EMBL" id="LAZR01049157">
    <property type="protein sequence ID" value="KKK90313.1"/>
    <property type="molecule type" value="Genomic_DNA"/>
</dbReference>
<organism evidence="1">
    <name type="scientific">marine sediment metagenome</name>
    <dbReference type="NCBI Taxonomy" id="412755"/>
    <lineage>
        <taxon>unclassified sequences</taxon>
        <taxon>metagenomes</taxon>
        <taxon>ecological metagenomes</taxon>
    </lineage>
</organism>
<evidence type="ECO:0000313" key="1">
    <source>
        <dbReference type="EMBL" id="KKK90313.1"/>
    </source>
</evidence>
<protein>
    <submittedName>
        <fullName evidence="1">Uncharacterized protein</fullName>
    </submittedName>
</protein>